<comment type="caution">
    <text evidence="2">The sequence shown here is derived from an EMBL/GenBank/DDBJ whole genome shotgun (WGS) entry which is preliminary data.</text>
</comment>
<keyword evidence="3" id="KW-1185">Reference proteome</keyword>
<proteinExistence type="predicted"/>
<dbReference type="AlphaFoldDB" id="G4CPH4"/>
<dbReference type="EMBL" id="AGAZ01000037">
    <property type="protein sequence ID" value="EGZ47893.1"/>
    <property type="molecule type" value="Genomic_DNA"/>
</dbReference>
<dbReference type="Proteomes" id="UP000005336">
    <property type="component" value="Unassembled WGS sequence"/>
</dbReference>
<organism evidence="2 3">
    <name type="scientific">Neisseria wadsworthii 9715</name>
    <dbReference type="NCBI Taxonomy" id="1030841"/>
    <lineage>
        <taxon>Bacteria</taxon>
        <taxon>Pseudomonadati</taxon>
        <taxon>Pseudomonadota</taxon>
        <taxon>Betaproteobacteria</taxon>
        <taxon>Neisseriales</taxon>
        <taxon>Neisseriaceae</taxon>
        <taxon>Neisseria</taxon>
    </lineage>
</organism>
<keyword evidence="1" id="KW-0472">Membrane</keyword>
<accession>G4CPH4</accession>
<protein>
    <submittedName>
        <fullName evidence="2">Uncharacterized protein</fullName>
    </submittedName>
</protein>
<keyword evidence="1" id="KW-1133">Transmembrane helix</keyword>
<evidence type="ECO:0000313" key="3">
    <source>
        <dbReference type="Proteomes" id="UP000005336"/>
    </source>
</evidence>
<dbReference type="PATRIC" id="fig|1030841.3.peg.955"/>
<reference evidence="2 3" key="1">
    <citation type="submission" date="2011-06" db="EMBL/GenBank/DDBJ databases">
        <authorList>
            <person name="Muzny D."/>
            <person name="Qin X."/>
            <person name="Deng J."/>
            <person name="Jiang H."/>
            <person name="Liu Y."/>
            <person name="Qu J."/>
            <person name="Song X.-Z."/>
            <person name="Zhang L."/>
            <person name="Thornton R."/>
            <person name="Coyle M."/>
            <person name="Francisco L."/>
            <person name="Jackson L."/>
            <person name="Javaid M."/>
            <person name="Korchina V."/>
            <person name="Kovar C."/>
            <person name="Mata R."/>
            <person name="Mathew T."/>
            <person name="Ngo R."/>
            <person name="Nguyen L."/>
            <person name="Nguyen N."/>
            <person name="Okwuonu G."/>
            <person name="Ongeri F."/>
            <person name="Pham C."/>
            <person name="Simmons D."/>
            <person name="Wilczek-Boney K."/>
            <person name="Hale W."/>
            <person name="Jakkamsetti A."/>
            <person name="Pham P."/>
            <person name="Ruth R."/>
            <person name="San Lucas F."/>
            <person name="Warren J."/>
            <person name="Zhang J."/>
            <person name="Zhao Z."/>
            <person name="Zhou C."/>
            <person name="Zhu D."/>
            <person name="Lee S."/>
            <person name="Bess C."/>
            <person name="Blankenburg K."/>
            <person name="Forbes L."/>
            <person name="Fu Q."/>
            <person name="Gubbala S."/>
            <person name="Hirani K."/>
            <person name="Jayaseelan J.C."/>
            <person name="Lara F."/>
            <person name="Munidasa M."/>
            <person name="Palculict T."/>
            <person name="Patil S."/>
            <person name="Pu L.-L."/>
            <person name="Saada N."/>
            <person name="Tang L."/>
            <person name="Weissenberger G."/>
            <person name="Zhu Y."/>
            <person name="Hemphill L."/>
            <person name="Shang Y."/>
            <person name="Youmans B."/>
            <person name="Ayvaz T."/>
            <person name="Ross M."/>
            <person name="Santibanez J."/>
            <person name="Aqrawi P."/>
            <person name="Gross S."/>
            <person name="Joshi V."/>
            <person name="Fowler G."/>
            <person name="Nazareth L."/>
            <person name="Reid J."/>
            <person name="Worley K."/>
            <person name="Petrosino J."/>
            <person name="Highlander S."/>
            <person name="Gibbs R."/>
        </authorList>
    </citation>
    <scope>NUCLEOTIDE SEQUENCE [LARGE SCALE GENOMIC DNA]</scope>
    <source>
        <strain evidence="2 3">9715</strain>
    </source>
</reference>
<keyword evidence="1" id="KW-0812">Transmembrane</keyword>
<feature type="transmembrane region" description="Helical" evidence="1">
    <location>
        <begin position="37"/>
        <end position="59"/>
    </location>
</feature>
<evidence type="ECO:0000313" key="2">
    <source>
        <dbReference type="EMBL" id="EGZ47893.1"/>
    </source>
</evidence>
<gene>
    <name evidence="2" type="ORF">HMPREF9370_0974</name>
</gene>
<sequence length="185" mass="21593">MKGPLFCLPFALKEIAMSTVYFEYDLKKVPRVQYENYFAGLIFGILPIIASCLFDKHLLFGFPFGRETAAYYFYIGLMIFFLVDMLFLTYSYTDEDQVFRFGQNGFYWDNGAIIGKETFYRPSEKICRITFSRTGRLELTDSLGKTFTADRLKYSEQAEQQLAECFPMAWEQDIPSIPSEIKTEK</sequence>
<evidence type="ECO:0000256" key="1">
    <source>
        <dbReference type="SAM" id="Phobius"/>
    </source>
</evidence>
<name>G4CPH4_9NEIS</name>
<dbReference type="HOGENOM" id="CLU_1459847_0_0_4"/>
<feature type="transmembrane region" description="Helical" evidence="1">
    <location>
        <begin position="71"/>
        <end position="92"/>
    </location>
</feature>